<feature type="compositionally biased region" description="Basic and acidic residues" evidence="1">
    <location>
        <begin position="146"/>
        <end position="168"/>
    </location>
</feature>
<protein>
    <submittedName>
        <fullName evidence="3">(wild Malaysian banana) hypothetical protein</fullName>
    </submittedName>
</protein>
<dbReference type="PANTHER" id="PTHR47701:SF2">
    <property type="entry name" value="PROTEIN MODIFIER OF SNC1 11"/>
    <property type="match status" value="1"/>
</dbReference>
<feature type="compositionally biased region" description="Polar residues" evidence="1">
    <location>
        <begin position="1"/>
        <end position="13"/>
    </location>
</feature>
<evidence type="ECO:0000313" key="3">
    <source>
        <dbReference type="EMBL" id="CAG1832341.1"/>
    </source>
</evidence>
<name>A0A804K9B7_MUSAM</name>
<dbReference type="InParanoid" id="A0A804K9B7"/>
<keyword evidence="5" id="KW-1185">Reference proteome</keyword>
<dbReference type="EnsemblPlants" id="Ma08_t21810.1">
    <property type="protein sequence ID" value="Ma08_p21810.1"/>
    <property type="gene ID" value="Ma08_g21810"/>
</dbReference>
<sequence>MASQNPKGSSQSGKKAMDVPPSAEVVAPPAAAVPDNRPSPPTVRLPNPSSAPQKPEIHGNAEGPTGVVGQKETAPTAVEAAAAAAGQSNSGSSEAAPVTDLQKKLRRAERFGTPVMLSEQEKRNSRAERFGTVSTLDGGKIVGPLEEQKRKARAERFGLKAETDEEAKKKARLERFAPYSKLDTSEEEKRKARAIRFSQASPKVSGQSNSDLKATAL</sequence>
<feature type="compositionally biased region" description="Low complexity" evidence="1">
    <location>
        <begin position="77"/>
        <end position="96"/>
    </location>
</feature>
<proteinExistence type="predicted"/>
<dbReference type="Gramene" id="Ma08_t21810.2">
    <property type="protein sequence ID" value="Ma08_p21810.2"/>
    <property type="gene ID" value="Ma08_g21810"/>
</dbReference>
<feature type="region of interest" description="Disordered" evidence="1">
    <location>
        <begin position="1"/>
        <end position="217"/>
    </location>
</feature>
<dbReference type="Proteomes" id="UP000012960">
    <property type="component" value="Unplaced"/>
</dbReference>
<dbReference type="OMA" id="MPIQLSE"/>
<dbReference type="AlphaFoldDB" id="A0A804K9B7"/>
<evidence type="ECO:0000313" key="4">
    <source>
        <dbReference type="EnsemblPlants" id="Ma08_p21810.1"/>
    </source>
</evidence>
<dbReference type="InterPro" id="IPR040746">
    <property type="entry name" value="THO1_MOS11_C"/>
</dbReference>
<dbReference type="GO" id="GO:0005634">
    <property type="term" value="C:nucleus"/>
    <property type="evidence" value="ECO:0000318"/>
    <property type="project" value="GO_Central"/>
</dbReference>
<feature type="compositionally biased region" description="Polar residues" evidence="1">
    <location>
        <begin position="198"/>
        <end position="217"/>
    </location>
</feature>
<reference evidence="4" key="2">
    <citation type="submission" date="2021-05" db="UniProtKB">
        <authorList>
            <consortium name="EnsemblPlants"/>
        </authorList>
    </citation>
    <scope>IDENTIFICATION</scope>
    <source>
        <strain evidence="4">subsp. malaccensis</strain>
    </source>
</reference>
<feature type="compositionally biased region" description="Low complexity" evidence="1">
    <location>
        <begin position="19"/>
        <end position="34"/>
    </location>
</feature>
<dbReference type="Pfam" id="PF18592">
    <property type="entry name" value="Tho1_MOS11_C"/>
    <property type="match status" value="1"/>
</dbReference>
<gene>
    <name evidence="3" type="ORF">GSMUA_82610.1</name>
</gene>
<dbReference type="OrthoDB" id="5837849at2759"/>
<evidence type="ECO:0000259" key="2">
    <source>
        <dbReference type="Pfam" id="PF18592"/>
    </source>
</evidence>
<organism evidence="4 5">
    <name type="scientific">Musa acuminata subsp. malaccensis</name>
    <name type="common">Wild banana</name>
    <name type="synonym">Musa malaccensis</name>
    <dbReference type="NCBI Taxonomy" id="214687"/>
    <lineage>
        <taxon>Eukaryota</taxon>
        <taxon>Viridiplantae</taxon>
        <taxon>Streptophyta</taxon>
        <taxon>Embryophyta</taxon>
        <taxon>Tracheophyta</taxon>
        <taxon>Spermatophyta</taxon>
        <taxon>Magnoliopsida</taxon>
        <taxon>Liliopsida</taxon>
        <taxon>Zingiberales</taxon>
        <taxon>Musaceae</taxon>
        <taxon>Musa</taxon>
    </lineage>
</organism>
<dbReference type="PANTHER" id="PTHR47701">
    <property type="entry name" value="PROTEIN MODIFIER OF SNC1 11"/>
    <property type="match status" value="1"/>
</dbReference>
<dbReference type="InterPro" id="IPR044209">
    <property type="entry name" value="MOS11"/>
</dbReference>
<dbReference type="KEGG" id="mus:135585583"/>
<dbReference type="GO" id="GO:0016973">
    <property type="term" value="P:poly(A)+ mRNA export from nucleus"/>
    <property type="evidence" value="ECO:0000318"/>
    <property type="project" value="GO_Central"/>
</dbReference>
<evidence type="ECO:0000256" key="1">
    <source>
        <dbReference type="SAM" id="MobiDB-lite"/>
    </source>
</evidence>
<feature type="domain" description="THO1-MOS11 C-terminal" evidence="2">
    <location>
        <begin position="97"/>
        <end position="131"/>
    </location>
</feature>
<dbReference type="EMBL" id="HG996472">
    <property type="protein sequence ID" value="CAG1832341.1"/>
    <property type="molecule type" value="Genomic_DNA"/>
</dbReference>
<reference evidence="3" key="1">
    <citation type="submission" date="2021-03" db="EMBL/GenBank/DDBJ databases">
        <authorList>
            <consortium name="Genoscope - CEA"/>
            <person name="William W."/>
        </authorList>
    </citation>
    <scope>NUCLEOTIDE SEQUENCE</scope>
    <source>
        <strain evidence="3">Doubled-haploid Pahang</strain>
    </source>
</reference>
<dbReference type="Gramene" id="Ma08_t21810.1">
    <property type="protein sequence ID" value="Ma08_p21810.1"/>
    <property type="gene ID" value="Ma08_g21810"/>
</dbReference>
<accession>A0A804K9B7</accession>
<feature type="compositionally biased region" description="Basic and acidic residues" evidence="1">
    <location>
        <begin position="119"/>
        <end position="129"/>
    </location>
</feature>
<evidence type="ECO:0000313" key="5">
    <source>
        <dbReference type="Proteomes" id="UP000012960"/>
    </source>
</evidence>
<dbReference type="EnsemblPlants" id="Ma08_t21810.2">
    <property type="protein sequence ID" value="Ma08_p21810.2"/>
    <property type="gene ID" value="Ma08_g21810"/>
</dbReference>